<evidence type="ECO:0000313" key="3">
    <source>
        <dbReference type="Proteomes" id="UP000009170"/>
    </source>
</evidence>
<feature type="region of interest" description="Disordered" evidence="1">
    <location>
        <begin position="145"/>
        <end position="166"/>
    </location>
</feature>
<sequence>MAGNATCKDCGAPTKGYARCFKCNETSKRRRESASADGSGRPFAPRRDDEYKFKSAGGGVKTATALAEHFAREFSNSQITARSVNRVLESLGWITRSPYDSGGWESTKAGLRNGASNHAASNGVPYVKFEERVVREPALRRALSDFSAPMKASPRKQTQRNDDGVERRNEPAECRCACGRCSIIGKSQKYKTRDGHYVRSRGEVLIDNFLYSTAVPHAYELEVHLAENKVMTPDFCCRTPKGNVYIEFWGLKGEPDYDSSTEYKKKLYEEFDLDLIDVNPDDLDNLDAYLSRKLAQYGVRTAY</sequence>
<dbReference type="Proteomes" id="UP000009170">
    <property type="component" value="Unassembled WGS sequence"/>
</dbReference>
<dbReference type="RefSeq" id="XP_003081296.1">
    <property type="nucleotide sequence ID" value="XM_003081248.1"/>
</dbReference>
<accession>Q011G5</accession>
<protein>
    <submittedName>
        <fullName evidence="2">Unnamed product</fullName>
    </submittedName>
</protein>
<keyword evidence="3" id="KW-1185">Reference proteome</keyword>
<evidence type="ECO:0000313" key="2">
    <source>
        <dbReference type="EMBL" id="CAL55465.1"/>
    </source>
</evidence>
<dbReference type="GeneID" id="9833546"/>
<organism evidence="2 3">
    <name type="scientific">Ostreococcus tauri</name>
    <name type="common">Marine green alga</name>
    <dbReference type="NCBI Taxonomy" id="70448"/>
    <lineage>
        <taxon>Eukaryota</taxon>
        <taxon>Viridiplantae</taxon>
        <taxon>Chlorophyta</taxon>
        <taxon>Mamiellophyceae</taxon>
        <taxon>Mamiellales</taxon>
        <taxon>Bathycoccaceae</taxon>
        <taxon>Ostreococcus</taxon>
    </lineage>
</organism>
<dbReference type="InParanoid" id="Q011G5"/>
<dbReference type="EMBL" id="CAID01000009">
    <property type="protein sequence ID" value="CAL55465.1"/>
    <property type="molecule type" value="Genomic_DNA"/>
</dbReference>
<name>Q011G5_OSTTA</name>
<feature type="region of interest" description="Disordered" evidence="1">
    <location>
        <begin position="26"/>
        <end position="54"/>
    </location>
</feature>
<reference evidence="3" key="1">
    <citation type="journal article" date="2006" name="Proc. Natl. Acad. Sci. U.S.A.">
        <title>Genome analysis of the smallest free-living eukaryote Ostreococcus tauri unveils many unique features.</title>
        <authorList>
            <person name="Derelle E."/>
            <person name="Ferraz C."/>
            <person name="Rombauts S."/>
            <person name="Rouze P."/>
            <person name="Worden A.Z."/>
            <person name="Robbens S."/>
            <person name="Partensky F."/>
            <person name="Degroeve S."/>
            <person name="Echeynie S."/>
            <person name="Cooke R."/>
            <person name="Saeys Y."/>
            <person name="Wuyts J."/>
            <person name="Jabbari K."/>
            <person name="Bowler C."/>
            <person name="Panaud O."/>
            <person name="Piegu B."/>
            <person name="Ball S.G."/>
            <person name="Ral J.-P."/>
            <person name="Bouget F.-Y."/>
            <person name="Piganeau G."/>
            <person name="De Baets B."/>
            <person name="Picard A."/>
            <person name="Delseny M."/>
            <person name="Demaille J."/>
            <person name="Van de Peer Y."/>
            <person name="Moreau H."/>
        </authorList>
    </citation>
    <scope>NUCLEOTIDE SEQUENCE [LARGE SCALE GENOMIC DNA]</scope>
    <source>
        <strain evidence="3">OTTH 0595 / CCAP 157/2 / RCC745</strain>
    </source>
</reference>
<dbReference type="OrthoDB" id="194358at2759"/>
<proteinExistence type="predicted"/>
<reference evidence="2 3" key="2">
    <citation type="journal article" date="2014" name="BMC Genomics">
        <title>An improved genome of the model marine alga Ostreococcus tauri unfolds by assessing Illumina de novo assemblies.</title>
        <authorList>
            <person name="Blanc-Mathieu R."/>
            <person name="Verhelst B."/>
            <person name="Derelle E."/>
            <person name="Rombauts S."/>
            <person name="Bouget F.Y."/>
            <person name="Carre I."/>
            <person name="Chateau A."/>
            <person name="Eyre-Walker A."/>
            <person name="Grimsley N."/>
            <person name="Moreau H."/>
            <person name="Piegu B."/>
            <person name="Rivals E."/>
            <person name="Schackwitz W."/>
            <person name="Van de Peer Y."/>
            <person name="Piganeau G."/>
        </authorList>
    </citation>
    <scope>NUCLEOTIDE SEQUENCE [LARGE SCALE GENOMIC DNA]</scope>
    <source>
        <strain evidence="3">OTTH 0595 / CCAP 157/2 / RCC745</strain>
    </source>
</reference>
<evidence type="ECO:0000256" key="1">
    <source>
        <dbReference type="SAM" id="MobiDB-lite"/>
    </source>
</evidence>
<dbReference type="AlphaFoldDB" id="Q011G5"/>
<dbReference type="KEGG" id="ota:OT_ostta09g03070"/>
<comment type="caution">
    <text evidence="2">The sequence shown here is derived from an EMBL/GenBank/DDBJ whole genome shotgun (WGS) entry which is preliminary data.</text>
</comment>
<gene>
    <name evidence="2" type="ORF">OT_ostta09g03070</name>
</gene>